<evidence type="ECO:0000259" key="3">
    <source>
        <dbReference type="PROSITE" id="PS51352"/>
    </source>
</evidence>
<evidence type="ECO:0000256" key="1">
    <source>
        <dbReference type="ARBA" id="ARBA00010996"/>
    </source>
</evidence>
<dbReference type="EMBL" id="JAMQBK010000057">
    <property type="protein sequence ID" value="MCM2372882.1"/>
    <property type="molecule type" value="Genomic_DNA"/>
</dbReference>
<accession>A0ABT0U7F8</accession>
<dbReference type="Gene3D" id="3.40.30.10">
    <property type="entry name" value="Glutaredoxin"/>
    <property type="match status" value="1"/>
</dbReference>
<dbReference type="SUPFAM" id="SSF52833">
    <property type="entry name" value="Thioredoxin-like"/>
    <property type="match status" value="1"/>
</dbReference>
<evidence type="ECO:0000256" key="2">
    <source>
        <dbReference type="ARBA" id="ARBA00023008"/>
    </source>
</evidence>
<dbReference type="InterPro" id="IPR013766">
    <property type="entry name" value="Thioredoxin_domain"/>
</dbReference>
<reference evidence="4 5" key="1">
    <citation type="journal article" date="2022" name="Syst. Appl. Microbiol.">
        <title>Rhodopirellula aestuarii sp. nov., a novel member of the genus Rhodopirellula isolated from brackish sediments collected in the Tagus River estuary, Portugal.</title>
        <authorList>
            <person name="Vitorino I.R."/>
            <person name="Klimek D."/>
            <person name="Calusinska M."/>
            <person name="Lobo-da-Cunha A."/>
            <person name="Vasconcelos V."/>
            <person name="Lage O.M."/>
        </authorList>
    </citation>
    <scope>NUCLEOTIDE SEQUENCE [LARGE SCALE GENOMIC DNA]</scope>
    <source>
        <strain evidence="4 5">ICT_H3.1</strain>
    </source>
</reference>
<dbReference type="PANTHER" id="PTHR12151">
    <property type="entry name" value="ELECTRON TRANSPORT PROTIN SCO1/SENC FAMILY MEMBER"/>
    <property type="match status" value="1"/>
</dbReference>
<sequence length="224" mass="24946">MKTALNVILILAAGVFAGLVIRQMQSAPGPATGPGPGDIVYGNENAIADNASLKPEDIENGTPTKPPEDEEWLSRFELIERSGEKLSSEDLKGAPYVVSFFFSTCPSICVQQNQKIQELQDKFKDQGVKFVAISVDPETDTPEVLQEYSARFGADKDQWLFLTGDLNYIRRIGAEIFRQPVSKQFHTERFVLVDPDGKVEGFYNWPEKKQFAALQERIAEMLAG</sequence>
<feature type="domain" description="Thioredoxin" evidence="3">
    <location>
        <begin position="42"/>
        <end position="223"/>
    </location>
</feature>
<evidence type="ECO:0000313" key="4">
    <source>
        <dbReference type="EMBL" id="MCM2372882.1"/>
    </source>
</evidence>
<comment type="similarity">
    <text evidence="1">Belongs to the SCO1/2 family.</text>
</comment>
<dbReference type="PROSITE" id="PS51352">
    <property type="entry name" value="THIOREDOXIN_2"/>
    <property type="match status" value="1"/>
</dbReference>
<dbReference type="InterPro" id="IPR003782">
    <property type="entry name" value="SCO1/SenC"/>
</dbReference>
<organism evidence="4 5">
    <name type="scientific">Aporhodopirellula aestuarii</name>
    <dbReference type="NCBI Taxonomy" id="2950107"/>
    <lineage>
        <taxon>Bacteria</taxon>
        <taxon>Pseudomonadati</taxon>
        <taxon>Planctomycetota</taxon>
        <taxon>Planctomycetia</taxon>
        <taxon>Pirellulales</taxon>
        <taxon>Pirellulaceae</taxon>
        <taxon>Aporhodopirellula</taxon>
    </lineage>
</organism>
<proteinExistence type="inferred from homology"/>
<dbReference type="InterPro" id="IPR036249">
    <property type="entry name" value="Thioredoxin-like_sf"/>
</dbReference>
<name>A0ABT0U7F8_9BACT</name>
<keyword evidence="2" id="KW-0186">Copper</keyword>
<keyword evidence="5" id="KW-1185">Reference proteome</keyword>
<dbReference type="CDD" id="cd02968">
    <property type="entry name" value="SCO"/>
    <property type="match status" value="1"/>
</dbReference>
<dbReference type="PANTHER" id="PTHR12151:SF25">
    <property type="entry name" value="LINALOOL DEHYDRATASE_ISOMERASE DOMAIN-CONTAINING PROTEIN"/>
    <property type="match status" value="1"/>
</dbReference>
<gene>
    <name evidence="4" type="ORF">NB063_19900</name>
</gene>
<protein>
    <submittedName>
        <fullName evidence="4">SCO family protein</fullName>
    </submittedName>
</protein>
<dbReference type="Proteomes" id="UP001202961">
    <property type="component" value="Unassembled WGS sequence"/>
</dbReference>
<comment type="caution">
    <text evidence="4">The sequence shown here is derived from an EMBL/GenBank/DDBJ whole genome shotgun (WGS) entry which is preliminary data.</text>
</comment>
<dbReference type="Pfam" id="PF02630">
    <property type="entry name" value="SCO1-SenC"/>
    <property type="match status" value="1"/>
</dbReference>
<dbReference type="RefSeq" id="WP_250930516.1">
    <property type="nucleotide sequence ID" value="NZ_JAMQBK010000057.1"/>
</dbReference>
<evidence type="ECO:0000313" key="5">
    <source>
        <dbReference type="Proteomes" id="UP001202961"/>
    </source>
</evidence>